<keyword evidence="8 12" id="KW-0378">Hydrolase</keyword>
<dbReference type="EC" id="3.5.1.108" evidence="4 12"/>
<evidence type="ECO:0000256" key="5">
    <source>
        <dbReference type="ARBA" id="ARBA00022516"/>
    </source>
</evidence>
<comment type="pathway">
    <text evidence="3 12">Glycolipid biosynthesis; lipid IV(A) biosynthesis; lipid IV(A) from (3R)-3-hydroxytetradecanoyl-[acyl-carrier-protein] and UDP-N-acetyl-alpha-D-glucosamine: step 2/6.</text>
</comment>
<keyword evidence="10 12" id="KW-0443">Lipid metabolism</keyword>
<evidence type="ECO:0000256" key="3">
    <source>
        <dbReference type="ARBA" id="ARBA00005002"/>
    </source>
</evidence>
<evidence type="ECO:0000256" key="9">
    <source>
        <dbReference type="ARBA" id="ARBA00022833"/>
    </source>
</evidence>
<dbReference type="PANTHER" id="PTHR33694">
    <property type="entry name" value="UDP-3-O-ACYL-N-ACETYLGLUCOSAMINE DEACETYLASE 1, MITOCHONDRIAL-RELATED"/>
    <property type="match status" value="1"/>
</dbReference>
<dbReference type="HOGENOM" id="CLU_046528_1_0_5"/>
<dbReference type="InterPro" id="IPR020568">
    <property type="entry name" value="Ribosomal_Su5_D2-typ_SF"/>
</dbReference>
<evidence type="ECO:0000256" key="2">
    <source>
        <dbReference type="ARBA" id="ARBA00002923"/>
    </source>
</evidence>
<evidence type="ECO:0000256" key="11">
    <source>
        <dbReference type="ARBA" id="ARBA00024535"/>
    </source>
</evidence>
<feature type="active site" description="Proton donor" evidence="12">
    <location>
        <position position="287"/>
    </location>
</feature>
<keyword evidence="7 12" id="KW-0479">Metal-binding</keyword>
<evidence type="ECO:0000313" key="14">
    <source>
        <dbReference type="Proteomes" id="UP000001302"/>
    </source>
</evidence>
<dbReference type="GO" id="GO:0016020">
    <property type="term" value="C:membrane"/>
    <property type="evidence" value="ECO:0007669"/>
    <property type="project" value="GOC"/>
</dbReference>
<dbReference type="PANTHER" id="PTHR33694:SF1">
    <property type="entry name" value="UDP-3-O-ACYL-N-ACETYLGLUCOSAMINE DEACETYLASE 1, MITOCHONDRIAL-RELATED"/>
    <property type="match status" value="1"/>
</dbReference>
<dbReference type="RefSeq" id="WP_013301111.1">
    <property type="nucleotide sequence ID" value="NC_014414.1"/>
</dbReference>
<dbReference type="GO" id="GO:0009245">
    <property type="term" value="P:lipid A biosynthetic process"/>
    <property type="evidence" value="ECO:0007669"/>
    <property type="project" value="UniProtKB-UniRule"/>
</dbReference>
<comment type="function">
    <text evidence="2 12">Catalyzes the hydrolysis of UDP-3-O-myristoyl-N-acetylglucosamine to form UDP-3-O-myristoylglucosamine and acetate, the committed step in lipid A biosynthesis.</text>
</comment>
<dbReference type="KEGG" id="pbr:PB2503_10429"/>
<keyword evidence="5 12" id="KW-0444">Lipid biosynthesis</keyword>
<name>E0TG18_PARBH</name>
<dbReference type="SUPFAM" id="SSF54211">
    <property type="entry name" value="Ribosomal protein S5 domain 2-like"/>
    <property type="match status" value="2"/>
</dbReference>
<comment type="similarity">
    <text evidence="12">Belongs to the LpxC family.</text>
</comment>
<feature type="binding site" evidence="12">
    <location>
        <position position="98"/>
    </location>
    <ligand>
        <name>Zn(2+)</name>
        <dbReference type="ChEBI" id="CHEBI:29105"/>
    </ligand>
</feature>
<comment type="cofactor">
    <cofactor evidence="1 12">
        <name>Zn(2+)</name>
        <dbReference type="ChEBI" id="CHEBI:29105"/>
    </cofactor>
</comment>
<dbReference type="UniPathway" id="UPA00359">
    <property type="reaction ID" value="UER00478"/>
</dbReference>
<dbReference type="STRING" id="314260.PB2503_10429"/>
<proteinExistence type="inferred from homology"/>
<feature type="binding site" evidence="12">
    <location>
        <position position="264"/>
    </location>
    <ligand>
        <name>Zn(2+)</name>
        <dbReference type="ChEBI" id="CHEBI:29105"/>
    </ligand>
</feature>
<dbReference type="InterPro" id="IPR011334">
    <property type="entry name" value="UDP-acyl_GlcNac_deAcase_C"/>
</dbReference>
<dbReference type="EMBL" id="CP002156">
    <property type="protein sequence ID" value="ADM10137.1"/>
    <property type="molecule type" value="Genomic_DNA"/>
</dbReference>
<reference evidence="13 14" key="2">
    <citation type="journal article" date="2011" name="J. Bacteriol.">
        <title>Complete genome sequence of strain HTCC2503T of Parvularcula bermudensis, the type species of the order "Parvularculales" in the class Alphaproteobacteria.</title>
        <authorList>
            <person name="Oh H.M."/>
            <person name="Kang I."/>
            <person name="Vergin K.L."/>
            <person name="Kang D."/>
            <person name="Rhee K.H."/>
            <person name="Giovannoni S.J."/>
            <person name="Cho J.C."/>
        </authorList>
    </citation>
    <scope>NUCLEOTIDE SEQUENCE [LARGE SCALE GENOMIC DNA]</scope>
    <source>
        <strain evidence="14">ATCC BAA-594 / HTCC2503 / KCTC 12087</strain>
    </source>
</reference>
<dbReference type="AlphaFoldDB" id="E0TG18"/>
<gene>
    <name evidence="12" type="primary">lpxC</name>
    <name evidence="13" type="ordered locus">PB2503_10429</name>
</gene>
<dbReference type="GO" id="GO:0103117">
    <property type="term" value="F:UDP-3-O-acyl-N-acetylglucosamine deacetylase activity"/>
    <property type="evidence" value="ECO:0007669"/>
    <property type="project" value="UniProtKB-UniRule"/>
</dbReference>
<evidence type="ECO:0000256" key="1">
    <source>
        <dbReference type="ARBA" id="ARBA00001947"/>
    </source>
</evidence>
<dbReference type="GO" id="GO:0046872">
    <property type="term" value="F:metal ion binding"/>
    <property type="evidence" value="ECO:0007669"/>
    <property type="project" value="UniProtKB-KW"/>
</dbReference>
<dbReference type="InterPro" id="IPR004463">
    <property type="entry name" value="UDP-acyl_GlcNac_deAcase"/>
</dbReference>
<dbReference type="Gene3D" id="3.30.1700.10">
    <property type="entry name" value="lpxc deacetylase, domain 2"/>
    <property type="match status" value="1"/>
</dbReference>
<feature type="binding site" evidence="12">
    <location>
        <position position="260"/>
    </location>
    <ligand>
        <name>Zn(2+)</name>
        <dbReference type="ChEBI" id="CHEBI:29105"/>
    </ligand>
</feature>
<dbReference type="Pfam" id="PF03331">
    <property type="entry name" value="LpxC"/>
    <property type="match status" value="1"/>
</dbReference>
<evidence type="ECO:0000256" key="6">
    <source>
        <dbReference type="ARBA" id="ARBA00022556"/>
    </source>
</evidence>
<comment type="catalytic activity">
    <reaction evidence="11 12">
        <text>a UDP-3-O-[(3R)-3-hydroxyacyl]-N-acetyl-alpha-D-glucosamine + H2O = a UDP-3-O-[(3R)-3-hydroxyacyl]-alpha-D-glucosamine + acetate</text>
        <dbReference type="Rhea" id="RHEA:67816"/>
        <dbReference type="ChEBI" id="CHEBI:15377"/>
        <dbReference type="ChEBI" id="CHEBI:30089"/>
        <dbReference type="ChEBI" id="CHEBI:137740"/>
        <dbReference type="ChEBI" id="CHEBI:173225"/>
        <dbReference type="EC" id="3.5.1.108"/>
    </reaction>
</comment>
<evidence type="ECO:0000256" key="4">
    <source>
        <dbReference type="ARBA" id="ARBA00012745"/>
    </source>
</evidence>
<dbReference type="NCBIfam" id="TIGR00325">
    <property type="entry name" value="lpxC"/>
    <property type="match status" value="1"/>
</dbReference>
<dbReference type="HAMAP" id="MF_00388">
    <property type="entry name" value="LpxC"/>
    <property type="match status" value="1"/>
</dbReference>
<keyword evidence="14" id="KW-1185">Reference proteome</keyword>
<keyword evidence="6 12" id="KW-0441">Lipid A biosynthesis</keyword>
<dbReference type="InterPro" id="IPR015870">
    <property type="entry name" value="UDP-acyl_N-AcGlcN_deAcase_N"/>
</dbReference>
<evidence type="ECO:0000256" key="8">
    <source>
        <dbReference type="ARBA" id="ARBA00022801"/>
    </source>
</evidence>
<dbReference type="Gene3D" id="3.30.230.20">
    <property type="entry name" value="lpxc deacetylase, domain 1"/>
    <property type="match status" value="1"/>
</dbReference>
<protein>
    <recommendedName>
        <fullName evidence="4 12">UDP-3-O-acyl-N-acetylglucosamine deacetylase</fullName>
        <shortName evidence="12">UDP-3-O-acyl-GlcNAc deacetylase</shortName>
        <ecNumber evidence="4 12">3.5.1.108</ecNumber>
    </recommendedName>
    <alternativeName>
        <fullName evidence="12">UDP-3-O-[R-3-hydroxymyristoyl]-N-acetylglucosamine deacetylase</fullName>
    </alternativeName>
</protein>
<reference evidence="14" key="1">
    <citation type="submission" date="2010-08" db="EMBL/GenBank/DDBJ databases">
        <title>Genome sequence of Parvularcula bermudensis HTCC2503.</title>
        <authorList>
            <person name="Kang D.-M."/>
            <person name="Oh H.-M."/>
            <person name="Cho J.-C."/>
        </authorList>
    </citation>
    <scope>NUCLEOTIDE SEQUENCE [LARGE SCALE GENOMIC DNA]</scope>
    <source>
        <strain evidence="14">ATCC BAA-594 / HTCC2503 / KCTC 12087</strain>
    </source>
</reference>
<dbReference type="OrthoDB" id="9802746at2"/>
<keyword evidence="9 12" id="KW-0862">Zinc</keyword>
<evidence type="ECO:0000256" key="7">
    <source>
        <dbReference type="ARBA" id="ARBA00022723"/>
    </source>
</evidence>
<dbReference type="Proteomes" id="UP000001302">
    <property type="component" value="Chromosome"/>
</dbReference>
<evidence type="ECO:0000256" key="12">
    <source>
        <dbReference type="HAMAP-Rule" id="MF_00388"/>
    </source>
</evidence>
<organism evidence="13 14">
    <name type="scientific">Parvularcula bermudensis (strain ATCC BAA-594 / HTCC2503 / KCTC 12087)</name>
    <dbReference type="NCBI Taxonomy" id="314260"/>
    <lineage>
        <taxon>Bacteria</taxon>
        <taxon>Pseudomonadati</taxon>
        <taxon>Pseudomonadota</taxon>
        <taxon>Alphaproteobacteria</taxon>
        <taxon>Parvularculales</taxon>
        <taxon>Parvularculaceae</taxon>
        <taxon>Parvularcula</taxon>
    </lineage>
</organism>
<accession>E0TG18</accession>
<evidence type="ECO:0000256" key="10">
    <source>
        <dbReference type="ARBA" id="ARBA00023098"/>
    </source>
</evidence>
<sequence length="321" mass="33702">MAKNGDFIGMARTLKGRLVLTGIGLHSGQSVTMTLWPAPLATGLLFRRRDLMEGVSAESQAATLDRVTIKAHPASVSATTLGTVISNRFGVSVSTVEHILAALSGAGIDHALIDVDGPEVPIMDGSAAPFSQAIAQTGTRSLGAARDYWRLNRPLMVKKGGSLIAAMPLDPEETPRLALDVTVDYADAAIGRQSLSLDPAHGLFNDELANARTFCHFKDVEAMRAQGLALGGSLDNAIVVDNGSILNEGGVRRDREFVRHKALDLIGDLHLLGAPLAARLVAMKPGHDINTQFAKQVLDEGAVTLAQAHDTAAVSARAVGA</sequence>
<evidence type="ECO:0000313" key="13">
    <source>
        <dbReference type="EMBL" id="ADM10137.1"/>
    </source>
</evidence>
<dbReference type="eggNOG" id="COG0774">
    <property type="taxonomic scope" value="Bacteria"/>
</dbReference>